<proteinExistence type="predicted"/>
<reference evidence="2" key="1">
    <citation type="submission" date="2016-09" db="EMBL/GenBank/DDBJ databases">
        <authorList>
            <person name="Jeantristanb JTB J.-T."/>
            <person name="Ricardo R."/>
        </authorList>
    </citation>
    <scope>NUCLEOTIDE SEQUENCE [LARGE SCALE GENOMIC DNA]</scope>
</reference>
<dbReference type="Proteomes" id="UP000198372">
    <property type="component" value="Unassembled WGS sequence"/>
</dbReference>
<organism evidence="1 2">
    <name type="scientific">Microbotryum intermedium</name>
    <dbReference type="NCBI Taxonomy" id="269621"/>
    <lineage>
        <taxon>Eukaryota</taxon>
        <taxon>Fungi</taxon>
        <taxon>Dikarya</taxon>
        <taxon>Basidiomycota</taxon>
        <taxon>Pucciniomycotina</taxon>
        <taxon>Microbotryomycetes</taxon>
        <taxon>Microbotryales</taxon>
        <taxon>Microbotryaceae</taxon>
        <taxon>Microbotryum</taxon>
    </lineage>
</organism>
<keyword evidence="2" id="KW-1185">Reference proteome</keyword>
<accession>A0A238FF21</accession>
<protein>
    <submittedName>
        <fullName evidence="1">BQ2448_3355 protein</fullName>
    </submittedName>
</protein>
<name>A0A238FF21_9BASI</name>
<sequence length="409" mass="46920">MRIFDFVCRRQPWDPQNDFPYYVHNNDVLNCCLVSKAWLKITRPYLYLCVHITSWRALELFLRTLYDDDKDRRLRSLVRAFNWLPLPHNKPEETAAIERLRHFTPLNQVTGLCPTLKHINFTPEAHVLEDSWSSWHAALERARAEGRLNIESIGCPADCPDDLIRVIFVLGANLKELTIIGDLSSWSSLTIDKFLDVLRLNSIDASERSGHFTSGLRKLRFVQPTSWDPHSGIQSSISWDLLKRVPTACSSLEDIRIDGDSFVSVGTNGETFDLDHFISELNPTTMRHLSIGPYHILGDKATNTFDRVPEHFHALQTICGPMKCFSLTVWTDRYDERYGDHFPVPISLETYPAIRALTHVAQEMLEKGLPLNANATDSNKVYDTFDIVDRMFRIARRQAELKFGAGDAF</sequence>
<gene>
    <name evidence="1" type="ORF">BQ2448_3355</name>
</gene>
<dbReference type="EMBL" id="FMSP01000006">
    <property type="protein sequence ID" value="SCV70593.1"/>
    <property type="molecule type" value="Genomic_DNA"/>
</dbReference>
<evidence type="ECO:0000313" key="1">
    <source>
        <dbReference type="EMBL" id="SCV70593.1"/>
    </source>
</evidence>
<dbReference type="AlphaFoldDB" id="A0A238FF21"/>
<evidence type="ECO:0000313" key="2">
    <source>
        <dbReference type="Proteomes" id="UP000198372"/>
    </source>
</evidence>